<keyword evidence="1" id="KW-1133">Transmembrane helix</keyword>
<proteinExistence type="predicted"/>
<reference evidence="2" key="1">
    <citation type="submission" date="2016-10" db="EMBL/GenBank/DDBJ databases">
        <title>Citrus leprosis virus N: a new species of dichorhavirus causing citrus leprosis symptoms.</title>
        <authorList>
            <person name="Chabi-Jesus C."/>
            <person name="Ramos-Gonzalez P.L."/>
            <person name="Guerra-Peraza O."/>
            <person name="Harakava R."/>
            <person name="Tassi A."/>
            <person name="Kitajima E.W."/>
            <person name="Freitas-Astua J."/>
        </authorList>
    </citation>
    <scope>NUCLEOTIDE SEQUENCE</scope>
    <source>
        <strain evidence="2">Srq1</strain>
    </source>
</reference>
<keyword evidence="1" id="KW-0812">Transmembrane</keyword>
<protein>
    <submittedName>
        <fullName evidence="2">Glycoprotein</fullName>
    </submittedName>
</protein>
<sequence>MSLSCALIYLSSLFIIRGITGMDIVPNTVCSHLGGIHHEEFQHLCLGACESSSSTPDMTKYLVMMSSTDGFKAYGYKITLKRRTVSSHTSFFGECQISASVVDAEPGVAGPSLIKEIIAHGGPGGSMDFTREPSCNYFMDHEVSGILVDYHRSLMEVKDSPKNGYDVTFLESGAQGSGLSGHLYSGNILFAWDITDQIPKCKFRVVGSTMCKITDDLVKCKGEEMKNVESLPVDCGIQIHKLNDGTYIGESPSRLEILPSDLETSIYGLYQRVNDIEGILCQHLCQEVEADGIMQHNEFLMTTPIGNWLSVKADDHRMMYQCVSIISTITTPPVICGSGPLVQVMMGNKPVWWNVSSPYINPDTSCIPGLSTEMIVDGRIKTWLGEVKLGDNGYTFVGRYTDVHYHPAFRPSQGMSLVKRDDLTPLVHGLVAASKVTYVKHNLAEHSSSMGSSILRSVVGAFDAAVGWVQGLWPSLKAWVIKLILWTILILIIILIIWFLVWLIKLVIKRRLSPNPVIIHQATPNGENTSLMEWAKQK</sequence>
<name>A0A1S5VFF7_9RHAB</name>
<dbReference type="EMBL" id="KX982177">
    <property type="protein sequence ID" value="AQN78370.1"/>
    <property type="molecule type" value="Viral_cRNA"/>
</dbReference>
<feature type="transmembrane region" description="Helical" evidence="1">
    <location>
        <begin position="483"/>
        <end position="504"/>
    </location>
</feature>
<organism evidence="2">
    <name type="scientific">Citrus leprosis virus N</name>
    <dbReference type="NCBI Taxonomy" id="1956177"/>
    <lineage>
        <taxon>Viruses</taxon>
        <taxon>Riboviria</taxon>
        <taxon>Orthornavirae</taxon>
        <taxon>Negarnaviricota</taxon>
        <taxon>Haploviricotina</taxon>
        <taxon>Monjiviricetes</taxon>
        <taxon>Mononegavirales</taxon>
        <taxon>Rhabdoviridae</taxon>
        <taxon>Betarhabdovirinae</taxon>
        <taxon>Dichorhavirus</taxon>
        <taxon>Dichorhavirus leprosis</taxon>
    </lineage>
</organism>
<accession>A0A1S5VFF7</accession>
<evidence type="ECO:0000313" key="2">
    <source>
        <dbReference type="EMBL" id="AQN78370.1"/>
    </source>
</evidence>
<evidence type="ECO:0000256" key="1">
    <source>
        <dbReference type="SAM" id="Phobius"/>
    </source>
</evidence>
<gene>
    <name evidence="2" type="primary">ORF5</name>
</gene>
<keyword evidence="1" id="KW-0472">Membrane</keyword>